<dbReference type="SUPFAM" id="SSF52096">
    <property type="entry name" value="ClpP/crotonase"/>
    <property type="match status" value="1"/>
</dbReference>
<dbReference type="GO" id="GO:0009317">
    <property type="term" value="C:acetyl-CoA carboxylase complex"/>
    <property type="evidence" value="ECO:0007669"/>
    <property type="project" value="InterPro"/>
</dbReference>
<dbReference type="InterPro" id="IPR034733">
    <property type="entry name" value="AcCoA_carboxyl_beta"/>
</dbReference>
<evidence type="ECO:0000259" key="8">
    <source>
        <dbReference type="PROSITE" id="PS50980"/>
    </source>
</evidence>
<keyword evidence="4 7" id="KW-0863">Zinc-finger</keyword>
<comment type="subunit">
    <text evidence="1">Acetyl-CoA carboxylase is a heterohexamer composed of biotin carboxyl carrier protein, biotin carboxylase and 2 subunits each of ACCase subunit alpha and ACCase plastid-coded subunit beta (accD).</text>
</comment>
<dbReference type="PANTHER" id="PTHR42995">
    <property type="entry name" value="ACETYL-COENZYME A CARBOXYLASE CARBOXYL TRANSFERASE SUBUNIT BETA, CHLOROPLASTIC"/>
    <property type="match status" value="1"/>
</dbReference>
<dbReference type="UniPathway" id="UPA00655">
    <property type="reaction ID" value="UER00711"/>
</dbReference>
<keyword evidence="9" id="KW-0150">Chloroplast</keyword>
<feature type="binding site" evidence="7">
    <location>
        <position position="298"/>
    </location>
    <ligand>
        <name>Zn(2+)</name>
        <dbReference type="ChEBI" id="CHEBI:29105"/>
    </ligand>
</feature>
<comment type="cofactor">
    <cofactor evidence="7">
        <name>Zn(2+)</name>
        <dbReference type="ChEBI" id="CHEBI:29105"/>
    </cofactor>
    <text evidence="7">Binds 1 zinc ion per subunit.</text>
</comment>
<feature type="binding site" evidence="7">
    <location>
        <position position="279"/>
    </location>
    <ligand>
        <name>Zn(2+)</name>
        <dbReference type="ChEBI" id="CHEBI:29105"/>
    </ligand>
</feature>
<dbReference type="GO" id="GO:0016743">
    <property type="term" value="F:carboxyl- or carbamoyltransferase activity"/>
    <property type="evidence" value="ECO:0007669"/>
    <property type="project" value="UniProtKB-UniRule"/>
</dbReference>
<dbReference type="InterPro" id="IPR011762">
    <property type="entry name" value="COA_CT_N"/>
</dbReference>
<dbReference type="GO" id="GO:2001295">
    <property type="term" value="P:malonyl-CoA biosynthetic process"/>
    <property type="evidence" value="ECO:0007669"/>
    <property type="project" value="UniProtKB-UniRule"/>
</dbReference>
<evidence type="ECO:0000256" key="1">
    <source>
        <dbReference type="ARBA" id="ARBA00011842"/>
    </source>
</evidence>
<geneLocation type="chloroplast" evidence="9"/>
<keyword evidence="7" id="KW-0444">Lipid biosynthesis</keyword>
<dbReference type="InterPro" id="IPR029045">
    <property type="entry name" value="ClpP/crotonase-like_dom_sf"/>
</dbReference>
<keyword evidence="3 7" id="KW-0547">Nucleotide-binding</keyword>
<dbReference type="GO" id="GO:0009570">
    <property type="term" value="C:chloroplast stroma"/>
    <property type="evidence" value="ECO:0007669"/>
    <property type="project" value="UniProtKB-SubCell"/>
</dbReference>
<comment type="subunit">
    <text evidence="7">Acetyl-CoA carboxylase is a heterohexamer composed of biotin carboxyl carrier protein, biotin carboxylase and two subunits each of ACCase subunit alpha and ACCase plastid-coded subunit beta (accD).</text>
</comment>
<evidence type="ECO:0000256" key="5">
    <source>
        <dbReference type="ARBA" id="ARBA00022833"/>
    </source>
</evidence>
<organism evidence="9">
    <name type="scientific">Iris loczyi</name>
    <dbReference type="NCBI Taxonomy" id="198818"/>
    <lineage>
        <taxon>Eukaryota</taxon>
        <taxon>Viridiplantae</taxon>
        <taxon>Streptophyta</taxon>
        <taxon>Embryophyta</taxon>
        <taxon>Tracheophyta</taxon>
        <taxon>Spermatophyta</taxon>
        <taxon>Magnoliopsida</taxon>
        <taxon>Liliopsida</taxon>
        <taxon>Asparagales</taxon>
        <taxon>Iridaceae</taxon>
        <taxon>Iridoideae</taxon>
        <taxon>Irideae</taxon>
        <taxon>Iris</taxon>
    </lineage>
</organism>
<dbReference type="HAMAP" id="MF_01395">
    <property type="entry name" value="AcetylCoA_CT_beta"/>
    <property type="match status" value="1"/>
</dbReference>
<dbReference type="GO" id="GO:0005524">
    <property type="term" value="F:ATP binding"/>
    <property type="evidence" value="ECO:0007669"/>
    <property type="project" value="UniProtKB-KW"/>
</dbReference>
<keyword evidence="7" id="KW-0479">Metal-binding</keyword>
<dbReference type="AlphaFoldDB" id="A0A6M3WDZ7"/>
<gene>
    <name evidence="7 9" type="primary">accD</name>
</gene>
<reference evidence="9" key="1">
    <citation type="submission" date="2020-03" db="EMBL/GenBank/DDBJ databases">
        <title>The complete chloroplast genome sequences of the Iris loczyi Kanitz (Iridaceae).</title>
        <authorList>
            <person name="Choi T.-Y."/>
            <person name="Oh S.-H."/>
            <person name="Jang C."/>
            <person name="Kim H.-W."/>
            <person name="Kim A."/>
            <person name="Lee S.-R."/>
        </authorList>
    </citation>
    <scope>NUCLEOTIDE SEQUENCE</scope>
</reference>
<sequence length="546" mass="61759">MEKVWFNSMLSNEKFEHSCGLSKSMGRLNAIGHTSGSEEPLLNDTGENIPSWSDGGSYSFSNVDYLFDIGDIWSLISDNTFLVRDSQGNSYSLYFDIENQIFEIDNENFFLSELESLFSCFFNSRSKSNNHYYYHSMYDTQSSWNNHIHSCINSYLRCEVSINNYIFVGTNNYSDSYIYSFICTESGNSNLRTSGNTRDFNIRGRSNDNDNDNDLDFNIRGRSNDNDNDNDLDFNIRGRSNDNDNDNDLDFNIRGRSNDNDNDNDLDINTKYGHLWIQCENCYGLNYKKFFRSKMNICEQCGYHLKMSSSDRIDLLIDPGTWDPMDEDMVSMDPIEFHSEEEPYKDRIHSYQRRTGLTEAVQTGIGQLNGIPIAIGVMDFQFMGGSMGSVVGEKITRLIEYATNGSLPVIIVCASGGARMQEGSLSLMQMAKISSASSNYQSNKKLLYVSILTSPTTGGVTASFGMLGDVIIAEPNAYIAFAGKRVIEQTLNQIVPDGSQVAEYSFHKGLFDLIVPRNPLKGVLSELFQLHGFFPLNKYISKENIE</sequence>
<feature type="binding site" evidence="7">
    <location>
        <position position="282"/>
    </location>
    <ligand>
        <name>Zn(2+)</name>
        <dbReference type="ChEBI" id="CHEBI:29105"/>
    </ligand>
</feature>
<accession>A0A6M3WDZ7</accession>
<dbReference type="EMBL" id="MT254070">
    <property type="protein sequence ID" value="QJF73116.1"/>
    <property type="molecule type" value="Genomic_DNA"/>
</dbReference>
<protein>
    <recommendedName>
        <fullName evidence="7">Acetyl-coenzyme A carboxylase carboxyl transferase subunit beta, chloroplastic</fullName>
        <shortName evidence="7">ACCase subunit beta</shortName>
        <shortName evidence="7">Acetyl-CoA carboxylase carboxyltransferase subunit beta</shortName>
        <ecNumber evidence="7">2.1.3.15</ecNumber>
    </recommendedName>
</protein>
<dbReference type="PRINTS" id="PR01070">
    <property type="entry name" value="ACCCTRFRASEB"/>
</dbReference>
<evidence type="ECO:0000256" key="7">
    <source>
        <dbReference type="HAMAP-Rule" id="MF_01395"/>
    </source>
</evidence>
<keyword evidence="7" id="KW-0275">Fatty acid biosynthesis</keyword>
<evidence type="ECO:0000256" key="3">
    <source>
        <dbReference type="ARBA" id="ARBA00022741"/>
    </source>
</evidence>
<evidence type="ECO:0000256" key="6">
    <source>
        <dbReference type="ARBA" id="ARBA00022840"/>
    </source>
</evidence>
<dbReference type="InterPro" id="IPR000438">
    <property type="entry name" value="Acetyl_CoA_COase_Trfase_b_su"/>
</dbReference>
<keyword evidence="9" id="KW-0934">Plastid</keyword>
<keyword evidence="5 7" id="KW-0862">Zinc</keyword>
<evidence type="ECO:0000256" key="4">
    <source>
        <dbReference type="ARBA" id="ARBA00022771"/>
    </source>
</evidence>
<dbReference type="PANTHER" id="PTHR42995:SF5">
    <property type="entry name" value="ACETYL-COENZYME A CARBOXYLASE CARBOXYL TRANSFERASE SUBUNIT BETA, CHLOROPLASTIC"/>
    <property type="match status" value="1"/>
</dbReference>
<comment type="pathway">
    <text evidence="7">Lipid metabolism; malonyl-CoA biosynthesis; malonyl-CoA from acetyl-CoA: step 1/1.</text>
</comment>
<dbReference type="NCBIfam" id="TIGR00515">
    <property type="entry name" value="accD"/>
    <property type="match status" value="1"/>
</dbReference>
<evidence type="ECO:0000313" key="9">
    <source>
        <dbReference type="EMBL" id="QJF73116.1"/>
    </source>
</evidence>
<dbReference type="GO" id="GO:0006633">
    <property type="term" value="P:fatty acid biosynthetic process"/>
    <property type="evidence" value="ECO:0007669"/>
    <property type="project" value="UniProtKB-KW"/>
</dbReference>
<evidence type="ECO:0000256" key="2">
    <source>
        <dbReference type="ARBA" id="ARBA00022679"/>
    </source>
</evidence>
<keyword evidence="7" id="KW-0276">Fatty acid metabolism</keyword>
<comment type="function">
    <text evidence="7">Component of the acetyl coenzyme A carboxylase (ACC) complex. Biotin carboxylase (BC) catalyzes the carboxylation of biotin on its carrier protein (BCCP) and then the CO(2) group is transferred by the transcarboxylase to acetyl-CoA to form malonyl-CoA.</text>
</comment>
<name>A0A6M3WDZ7_9ASPA</name>
<proteinExistence type="inferred from homology"/>
<feature type="domain" description="CoA carboxyltransferase N-terminal" evidence="8">
    <location>
        <begin position="275"/>
        <end position="546"/>
    </location>
</feature>
<dbReference type="GO" id="GO:0008270">
    <property type="term" value="F:zinc ion binding"/>
    <property type="evidence" value="ECO:0007669"/>
    <property type="project" value="UniProtKB-UniRule"/>
</dbReference>
<comment type="catalytic activity">
    <reaction evidence="7">
        <text>N(6)-carboxybiotinyl-L-lysyl-[protein] + acetyl-CoA = N(6)-biotinyl-L-lysyl-[protein] + malonyl-CoA</text>
        <dbReference type="Rhea" id="RHEA:54728"/>
        <dbReference type="Rhea" id="RHEA-COMP:10505"/>
        <dbReference type="Rhea" id="RHEA-COMP:10506"/>
        <dbReference type="ChEBI" id="CHEBI:57288"/>
        <dbReference type="ChEBI" id="CHEBI:57384"/>
        <dbReference type="ChEBI" id="CHEBI:83144"/>
        <dbReference type="ChEBI" id="CHEBI:83145"/>
        <dbReference type="EC" id="2.1.3.15"/>
    </reaction>
</comment>
<dbReference type="Pfam" id="PF01039">
    <property type="entry name" value="Carboxyl_trans"/>
    <property type="match status" value="1"/>
</dbReference>
<feature type="zinc finger region" description="C4-type" evidence="7">
    <location>
        <begin position="279"/>
        <end position="301"/>
    </location>
</feature>
<feature type="binding site" evidence="7">
    <location>
        <position position="301"/>
    </location>
    <ligand>
        <name>Zn(2+)</name>
        <dbReference type="ChEBI" id="CHEBI:29105"/>
    </ligand>
</feature>
<comment type="similarity">
    <text evidence="7">Belongs to the AccD/PCCB family.</text>
</comment>
<dbReference type="Gene3D" id="3.90.226.10">
    <property type="entry name" value="2-enoyl-CoA Hydratase, Chain A, domain 1"/>
    <property type="match status" value="1"/>
</dbReference>
<dbReference type="EC" id="2.1.3.15" evidence="7"/>
<keyword evidence="7" id="KW-0443">Lipid metabolism</keyword>
<dbReference type="PROSITE" id="PS50980">
    <property type="entry name" value="COA_CT_NTER"/>
    <property type="match status" value="1"/>
</dbReference>
<comment type="subcellular location">
    <subcellularLocation>
        <location evidence="7">Plastid</location>
        <location evidence="7">Chloroplast stroma</location>
    </subcellularLocation>
</comment>
<keyword evidence="2 7" id="KW-0808">Transferase</keyword>
<keyword evidence="6 7" id="KW-0067">ATP-binding</keyword>
<dbReference type="GO" id="GO:0003989">
    <property type="term" value="F:acetyl-CoA carboxylase activity"/>
    <property type="evidence" value="ECO:0007669"/>
    <property type="project" value="InterPro"/>
</dbReference>